<protein>
    <recommendedName>
        <fullName evidence="4">Peptidase inhibitor family I36 protein</fullName>
    </recommendedName>
</protein>
<keyword evidence="3" id="KW-1185">Reference proteome</keyword>
<organism evidence="2 3">
    <name type="scientific">Nocardia colli</name>
    <dbReference type="NCBI Taxonomy" id="2545717"/>
    <lineage>
        <taxon>Bacteria</taxon>
        <taxon>Bacillati</taxon>
        <taxon>Actinomycetota</taxon>
        <taxon>Actinomycetes</taxon>
        <taxon>Mycobacteriales</taxon>
        <taxon>Nocardiaceae</taxon>
        <taxon>Nocardia</taxon>
    </lineage>
</organism>
<dbReference type="Pfam" id="PF03995">
    <property type="entry name" value="Inhibitor_I36"/>
    <property type="match status" value="1"/>
</dbReference>
<evidence type="ECO:0000313" key="3">
    <source>
        <dbReference type="Proteomes" id="UP000323876"/>
    </source>
</evidence>
<feature type="chain" id="PRO_5024433458" description="Peptidase inhibitor family I36 protein" evidence="1">
    <location>
        <begin position="26"/>
        <end position="117"/>
    </location>
</feature>
<proteinExistence type="predicted"/>
<accession>A0A5N0E095</accession>
<name>A0A5N0E095_9NOCA</name>
<evidence type="ECO:0008006" key="4">
    <source>
        <dbReference type="Google" id="ProtNLM"/>
    </source>
</evidence>
<feature type="signal peptide" evidence="1">
    <location>
        <begin position="1"/>
        <end position="25"/>
    </location>
</feature>
<dbReference type="EMBL" id="VXLC01000029">
    <property type="protein sequence ID" value="KAA8882060.1"/>
    <property type="molecule type" value="Genomic_DNA"/>
</dbReference>
<dbReference type="Proteomes" id="UP000323876">
    <property type="component" value="Unassembled WGS sequence"/>
</dbReference>
<reference evidence="2 3" key="1">
    <citation type="submission" date="2019-09" db="EMBL/GenBank/DDBJ databases">
        <authorList>
            <person name="Wang X."/>
        </authorList>
    </citation>
    <scope>NUCLEOTIDE SEQUENCE [LARGE SCALE GENOMIC DNA]</scope>
    <source>
        <strain evidence="2 3">CICC 11023</strain>
    </source>
</reference>
<gene>
    <name evidence="2" type="ORF">F3087_39070</name>
</gene>
<keyword evidence="1" id="KW-0732">Signal</keyword>
<sequence length="117" mass="12649">MKLRELGVTALLVLGISGLAVPAHAATGWDRCPNGHFCLFSAANGGGRIASFRLGSTDLRLQNIDGQAYSKWNRTGRYWDGFTEYNYRGGIIFRSGPGQQLNIPADVAVQVHSVKAV</sequence>
<dbReference type="OrthoDB" id="3544222at2"/>
<dbReference type="RefSeq" id="WP_150407201.1">
    <property type="nucleotide sequence ID" value="NZ_VXLC01000029.1"/>
</dbReference>
<evidence type="ECO:0000256" key="1">
    <source>
        <dbReference type="SAM" id="SignalP"/>
    </source>
</evidence>
<dbReference type="AlphaFoldDB" id="A0A5N0E095"/>
<evidence type="ECO:0000313" key="2">
    <source>
        <dbReference type="EMBL" id="KAA8882060.1"/>
    </source>
</evidence>
<comment type="caution">
    <text evidence="2">The sequence shown here is derived from an EMBL/GenBank/DDBJ whole genome shotgun (WGS) entry which is preliminary data.</text>
</comment>